<gene>
    <name evidence="2" type="ORF">OKIOD_LOCUS9922</name>
</gene>
<keyword evidence="3" id="KW-1185">Reference proteome</keyword>
<keyword evidence="1" id="KW-0732">Signal</keyword>
<reference evidence="2 3" key="1">
    <citation type="submission" date="2021-04" db="EMBL/GenBank/DDBJ databases">
        <authorList>
            <person name="Bliznina A."/>
        </authorList>
    </citation>
    <scope>NUCLEOTIDE SEQUENCE [LARGE SCALE GENOMIC DNA]</scope>
</reference>
<dbReference type="EMBL" id="OU015566">
    <property type="protein sequence ID" value="CAG5104239.1"/>
    <property type="molecule type" value="Genomic_DNA"/>
</dbReference>
<proteinExistence type="predicted"/>
<accession>A0ABN7SM31</accession>
<name>A0ABN7SM31_OIKDI</name>
<feature type="signal peptide" evidence="1">
    <location>
        <begin position="1"/>
        <end position="19"/>
    </location>
</feature>
<evidence type="ECO:0000313" key="3">
    <source>
        <dbReference type="Proteomes" id="UP001158576"/>
    </source>
</evidence>
<evidence type="ECO:0000313" key="2">
    <source>
        <dbReference type="EMBL" id="CAG5104239.1"/>
    </source>
</evidence>
<feature type="chain" id="PRO_5045199711" evidence="1">
    <location>
        <begin position="20"/>
        <end position="146"/>
    </location>
</feature>
<protein>
    <submittedName>
        <fullName evidence="2">Oidioi.mRNA.OKI2018_I69.chr1.g1157.t1.cds</fullName>
    </submittedName>
</protein>
<sequence length="146" mass="16842">MKLFVATFALASAFEEGSAAWRQWNDLEDRRAAFGQKLTEMDMARFADRFDGFVAKGVSKIPLHKTDVEGCVNVWGIDTEESDDFNPETATVCEYARKIGRSYLRWTQKFLCLDSFDRKGVSIKKRITNRFNRVISFSRAQDFCNE</sequence>
<evidence type="ECO:0000256" key="1">
    <source>
        <dbReference type="SAM" id="SignalP"/>
    </source>
</evidence>
<organism evidence="2 3">
    <name type="scientific">Oikopleura dioica</name>
    <name type="common">Tunicate</name>
    <dbReference type="NCBI Taxonomy" id="34765"/>
    <lineage>
        <taxon>Eukaryota</taxon>
        <taxon>Metazoa</taxon>
        <taxon>Chordata</taxon>
        <taxon>Tunicata</taxon>
        <taxon>Appendicularia</taxon>
        <taxon>Copelata</taxon>
        <taxon>Oikopleuridae</taxon>
        <taxon>Oikopleura</taxon>
    </lineage>
</organism>
<dbReference type="Proteomes" id="UP001158576">
    <property type="component" value="Chromosome 1"/>
</dbReference>